<reference evidence="3 4" key="1">
    <citation type="journal article" date="2013" name="BMC Genomics">
        <title>Reconstruction of the lipid metabolism for the microalga Monoraphidium neglectum from its genome sequence reveals characteristics suitable for biofuel production.</title>
        <authorList>
            <person name="Bogen C."/>
            <person name="Al-Dilaimi A."/>
            <person name="Albersmeier A."/>
            <person name="Wichmann J."/>
            <person name="Grundmann M."/>
            <person name="Rupp O."/>
            <person name="Lauersen K.J."/>
            <person name="Blifernez-Klassen O."/>
            <person name="Kalinowski J."/>
            <person name="Goesmann A."/>
            <person name="Mussgnug J.H."/>
            <person name="Kruse O."/>
        </authorList>
    </citation>
    <scope>NUCLEOTIDE SEQUENCE [LARGE SCALE GENOMIC DNA]</scope>
    <source>
        <strain evidence="3 4">SAG 48.87</strain>
    </source>
</reference>
<name>A0A0D2J126_9CHLO</name>
<accession>A0A0D2J126</accession>
<feature type="domain" description="THUMP" evidence="2">
    <location>
        <begin position="3"/>
        <end position="50"/>
    </location>
</feature>
<keyword evidence="4" id="KW-1185">Reference proteome</keyword>
<dbReference type="Proteomes" id="UP000054498">
    <property type="component" value="Unassembled WGS sequence"/>
</dbReference>
<dbReference type="Pfam" id="PF02926">
    <property type="entry name" value="THUMP"/>
    <property type="match status" value="1"/>
</dbReference>
<evidence type="ECO:0000313" key="3">
    <source>
        <dbReference type="EMBL" id="KIY93742.1"/>
    </source>
</evidence>
<dbReference type="GO" id="GO:0006400">
    <property type="term" value="P:tRNA modification"/>
    <property type="evidence" value="ECO:0007669"/>
    <property type="project" value="InterPro"/>
</dbReference>
<protein>
    <recommendedName>
        <fullName evidence="2">THUMP domain-containing protein</fullName>
    </recommendedName>
</protein>
<dbReference type="AlphaFoldDB" id="A0A0D2J126"/>
<dbReference type="EMBL" id="KK104551">
    <property type="protein sequence ID" value="KIY93742.1"/>
    <property type="molecule type" value="Genomic_DNA"/>
</dbReference>
<sequence length="138" mass="14182">MERRACSGLDHMQVVDAFAKAVPPPHKVNLGKPDATILVQLVRNVCAVAVAPRYKALCKYNVRVAAEPDEEGDAGKDGAGKQQEQQPQKPEQQQQQEQEGAEAAAGEEPAAVKDAAGEPAGGAAEGEVAAGGGEEAAG</sequence>
<feature type="region of interest" description="Disordered" evidence="1">
    <location>
        <begin position="68"/>
        <end position="138"/>
    </location>
</feature>
<dbReference type="SUPFAM" id="SSF143437">
    <property type="entry name" value="THUMP domain-like"/>
    <property type="match status" value="1"/>
</dbReference>
<proteinExistence type="predicted"/>
<dbReference type="InterPro" id="IPR004114">
    <property type="entry name" value="THUMP_dom"/>
</dbReference>
<evidence type="ECO:0000259" key="2">
    <source>
        <dbReference type="Pfam" id="PF02926"/>
    </source>
</evidence>
<dbReference type="PANTHER" id="PTHR13452:SF10">
    <property type="entry name" value="THUMP DOMAIN-CONTAINING PROTEIN 1"/>
    <property type="match status" value="1"/>
</dbReference>
<dbReference type="Gene3D" id="3.30.2300.10">
    <property type="entry name" value="THUMP superfamily"/>
    <property type="match status" value="1"/>
</dbReference>
<dbReference type="RefSeq" id="XP_013892762.1">
    <property type="nucleotide sequence ID" value="XM_014037308.1"/>
</dbReference>
<evidence type="ECO:0000313" key="4">
    <source>
        <dbReference type="Proteomes" id="UP000054498"/>
    </source>
</evidence>
<feature type="compositionally biased region" description="Low complexity" evidence="1">
    <location>
        <begin position="80"/>
        <end position="109"/>
    </location>
</feature>
<organism evidence="3 4">
    <name type="scientific">Monoraphidium neglectum</name>
    <dbReference type="NCBI Taxonomy" id="145388"/>
    <lineage>
        <taxon>Eukaryota</taxon>
        <taxon>Viridiplantae</taxon>
        <taxon>Chlorophyta</taxon>
        <taxon>core chlorophytes</taxon>
        <taxon>Chlorophyceae</taxon>
        <taxon>CS clade</taxon>
        <taxon>Sphaeropleales</taxon>
        <taxon>Selenastraceae</taxon>
        <taxon>Monoraphidium</taxon>
    </lineage>
</organism>
<dbReference type="GeneID" id="25731762"/>
<feature type="compositionally biased region" description="Gly residues" evidence="1">
    <location>
        <begin position="119"/>
        <end position="138"/>
    </location>
</feature>
<dbReference type="InterPro" id="IPR040183">
    <property type="entry name" value="THUMPD1-like"/>
</dbReference>
<gene>
    <name evidence="3" type="ORF">MNEG_14221</name>
</gene>
<dbReference type="KEGG" id="mng:MNEG_14221"/>
<dbReference type="PANTHER" id="PTHR13452">
    <property type="entry name" value="THUMP DOMAIN CONTAINING PROTEIN 1-RELATED"/>
    <property type="match status" value="1"/>
</dbReference>
<evidence type="ECO:0000256" key="1">
    <source>
        <dbReference type="SAM" id="MobiDB-lite"/>
    </source>
</evidence>
<dbReference type="OrthoDB" id="367221at2759"/>
<dbReference type="GO" id="GO:0003723">
    <property type="term" value="F:RNA binding"/>
    <property type="evidence" value="ECO:0007669"/>
    <property type="project" value="InterPro"/>
</dbReference>